<evidence type="ECO:0000313" key="10">
    <source>
        <dbReference type="Proteomes" id="UP000282322"/>
    </source>
</evidence>
<dbReference type="InterPro" id="IPR017972">
    <property type="entry name" value="Cyt_P450_CS"/>
</dbReference>
<evidence type="ECO:0000256" key="6">
    <source>
        <dbReference type="ARBA" id="ARBA00023033"/>
    </source>
</evidence>
<dbReference type="RefSeq" id="WP_124954261.1">
    <property type="nucleotide sequence ID" value="NZ_RRCH01000012.1"/>
</dbReference>
<evidence type="ECO:0000256" key="5">
    <source>
        <dbReference type="ARBA" id="ARBA00023004"/>
    </source>
</evidence>
<accession>A0A3P3REN4</accession>
<keyword evidence="4 7" id="KW-0560">Oxidoreductase</keyword>
<comment type="similarity">
    <text evidence="1 7">Belongs to the cytochrome P450 family.</text>
</comment>
<evidence type="ECO:0000256" key="7">
    <source>
        <dbReference type="RuleBase" id="RU000461"/>
    </source>
</evidence>
<dbReference type="PANTHER" id="PTHR46696">
    <property type="entry name" value="P450, PUTATIVE (EUROFUNG)-RELATED"/>
    <property type="match status" value="1"/>
</dbReference>
<dbReference type="Gene3D" id="1.10.630.10">
    <property type="entry name" value="Cytochrome P450"/>
    <property type="match status" value="1"/>
</dbReference>
<dbReference type="PROSITE" id="PS00086">
    <property type="entry name" value="CYTOCHROME_P450"/>
    <property type="match status" value="1"/>
</dbReference>
<dbReference type="EMBL" id="RRCH01000012">
    <property type="protein sequence ID" value="RRJ31851.1"/>
    <property type="molecule type" value="Genomic_DNA"/>
</dbReference>
<dbReference type="Proteomes" id="UP000282322">
    <property type="component" value="Unassembled WGS sequence"/>
</dbReference>
<evidence type="ECO:0000256" key="8">
    <source>
        <dbReference type="SAM" id="MobiDB-lite"/>
    </source>
</evidence>
<dbReference type="GO" id="GO:0004497">
    <property type="term" value="F:monooxygenase activity"/>
    <property type="evidence" value="ECO:0007669"/>
    <property type="project" value="UniProtKB-KW"/>
</dbReference>
<evidence type="ECO:0000313" key="9">
    <source>
        <dbReference type="EMBL" id="RRJ31851.1"/>
    </source>
</evidence>
<evidence type="ECO:0000256" key="2">
    <source>
        <dbReference type="ARBA" id="ARBA00022617"/>
    </source>
</evidence>
<dbReference type="Pfam" id="PF00067">
    <property type="entry name" value="p450"/>
    <property type="match status" value="1"/>
</dbReference>
<evidence type="ECO:0000256" key="3">
    <source>
        <dbReference type="ARBA" id="ARBA00022723"/>
    </source>
</evidence>
<proteinExistence type="inferred from homology"/>
<dbReference type="PRINTS" id="PR00359">
    <property type="entry name" value="BP450"/>
</dbReference>
<evidence type="ECO:0000256" key="1">
    <source>
        <dbReference type="ARBA" id="ARBA00010617"/>
    </source>
</evidence>
<dbReference type="AlphaFoldDB" id="A0A3P3REN4"/>
<keyword evidence="5 7" id="KW-0408">Iron</keyword>
<dbReference type="SUPFAM" id="SSF48264">
    <property type="entry name" value="Cytochrome P450"/>
    <property type="match status" value="1"/>
</dbReference>
<dbReference type="InterPro" id="IPR002397">
    <property type="entry name" value="Cyt_P450_B"/>
</dbReference>
<sequence>MASSNQDDVIQDPLHQPLPEALSTEEAQLNRPSWYAEMRQEHPVRYDEQRERWDVFRYEDVNRILRDHETFATTHSSNDGGKSMISEDPPEHGRLRNFSSSWFSPRTLREKRERFEEIADELIDDIEPGHVDIVPEFTHPYPVTIIAESLGLPIDDYEQFIEWSDAALRVPARTADEEEVTPEEQEQATQEMSRYFSELIDERSDGTDNDLITIAATNDELSHEEKITFCTGILVAGNVTTINLITNALWCFAEFDLFDDIRRGAVDREQAIEEVLRYRSPAQSLRRIATQPVEIGGKEIGEGELVVAWNGSANYDPAVFDAPEEFRPERKPNRHISFGGGIHTCLGAPLARLEADIALERLLDRFEVIEPDLSDLSPQEIPFGLKSLPCYLKN</sequence>
<dbReference type="PANTHER" id="PTHR46696:SF1">
    <property type="entry name" value="CYTOCHROME P450 YJIB-RELATED"/>
    <property type="match status" value="1"/>
</dbReference>
<feature type="region of interest" description="Disordered" evidence="8">
    <location>
        <begin position="1"/>
        <end position="32"/>
    </location>
</feature>
<evidence type="ECO:0000256" key="4">
    <source>
        <dbReference type="ARBA" id="ARBA00023002"/>
    </source>
</evidence>
<dbReference type="FunFam" id="1.10.630.10:FF:000018">
    <property type="entry name" value="Cytochrome P450 monooxygenase"/>
    <property type="match status" value="1"/>
</dbReference>
<dbReference type="InterPro" id="IPR036396">
    <property type="entry name" value="Cyt_P450_sf"/>
</dbReference>
<keyword evidence="2 7" id="KW-0349">Heme</keyword>
<dbReference type="OrthoDB" id="40089at2157"/>
<dbReference type="InterPro" id="IPR001128">
    <property type="entry name" value="Cyt_P450"/>
</dbReference>
<protein>
    <submittedName>
        <fullName evidence="9">Cytochrome P450</fullName>
    </submittedName>
</protein>
<comment type="caution">
    <text evidence="9">The sequence shown here is derived from an EMBL/GenBank/DDBJ whole genome shotgun (WGS) entry which is preliminary data.</text>
</comment>
<organism evidence="9 10">
    <name type="scientific">Halocatena pleomorpha</name>
    <dbReference type="NCBI Taxonomy" id="1785090"/>
    <lineage>
        <taxon>Archaea</taxon>
        <taxon>Methanobacteriati</taxon>
        <taxon>Methanobacteriota</taxon>
        <taxon>Stenosarchaea group</taxon>
        <taxon>Halobacteria</taxon>
        <taxon>Halobacteriales</taxon>
        <taxon>Natronomonadaceae</taxon>
        <taxon>Halocatena</taxon>
    </lineage>
</organism>
<keyword evidence="6 7" id="KW-0503">Monooxygenase</keyword>
<gene>
    <name evidence="9" type="ORF">EIK79_06185</name>
</gene>
<name>A0A3P3REN4_9EURY</name>
<dbReference type="GO" id="GO:0016705">
    <property type="term" value="F:oxidoreductase activity, acting on paired donors, with incorporation or reduction of molecular oxygen"/>
    <property type="evidence" value="ECO:0007669"/>
    <property type="project" value="InterPro"/>
</dbReference>
<dbReference type="GO" id="GO:0005506">
    <property type="term" value="F:iron ion binding"/>
    <property type="evidence" value="ECO:0007669"/>
    <property type="project" value="InterPro"/>
</dbReference>
<keyword evidence="10" id="KW-1185">Reference proteome</keyword>
<dbReference type="GO" id="GO:0020037">
    <property type="term" value="F:heme binding"/>
    <property type="evidence" value="ECO:0007669"/>
    <property type="project" value="InterPro"/>
</dbReference>
<reference evidence="9 10" key="1">
    <citation type="submission" date="2018-11" db="EMBL/GenBank/DDBJ databases">
        <title>Taxonoimc description of Halomarina strain SPP-AMP-1.</title>
        <authorList>
            <person name="Pal Y."/>
            <person name="Srinivasana K."/>
            <person name="Verma A."/>
            <person name="Kumar P."/>
        </authorList>
    </citation>
    <scope>NUCLEOTIDE SEQUENCE [LARGE SCALE GENOMIC DNA]</scope>
    <source>
        <strain evidence="9 10">SPP-AMP-1</strain>
    </source>
</reference>
<keyword evidence="3 7" id="KW-0479">Metal-binding</keyword>